<evidence type="ECO:0000313" key="3">
    <source>
        <dbReference type="EMBL" id="CAI7991612.1"/>
    </source>
</evidence>
<evidence type="ECO:0000256" key="1">
    <source>
        <dbReference type="PROSITE-ProRule" id="PRU00221"/>
    </source>
</evidence>
<dbReference type="Gene3D" id="2.130.10.10">
    <property type="entry name" value="YVTN repeat-like/Quinoprotein amine dehydrogenase"/>
    <property type="match status" value="1"/>
</dbReference>
<keyword evidence="1" id="KW-0853">WD repeat</keyword>
<dbReference type="InterPro" id="IPR053053">
    <property type="entry name" value="WD_repeat_protein"/>
</dbReference>
<comment type="caution">
    <text evidence="3">The sequence shown here is derived from an EMBL/GenBank/DDBJ whole genome shotgun (WGS) entry which is preliminary data.</text>
</comment>
<sequence>MDSIAGYGSSSESEDEASSDQNKDSLSLQTSSVKKTRISVDKFANSKSSSVEASPDSPTDPKASSEFVIQQTITRSSKVAICATPISGAYISKRKRINTPSPTDTESTMTLTSDVKSLLRDSDCHVKQKKLASSLPKYCEKLPKEHSKPVVSLRWHGSNSSLLLSCSLDGSSRLWDGVNKKSIQRLSLHGGVAISCGMWVADNTIATGGYDNRALLADVEKSKVITSFSHQDYVSALQVHPGDNNLVFTGDYGANIFSWDLRTGKTVQQYRGAGGRILDMAILQSGNELLASSDIVRKNASSQSLRVWGVESAVAMSHQIYPEPYTCPCVQTHPYRNEFYAQSNGNYIVIFSSRKPYKCNKRKRYETHTVEGNKVQFDMSPDGRLLCSASADGRVVLYDCGTTRPLKTLPVSDSCCVAVAWNQHTSSVIAVSDWSANIAVVK</sequence>
<dbReference type="Proteomes" id="UP001174909">
    <property type="component" value="Unassembled WGS sequence"/>
</dbReference>
<feature type="region of interest" description="Disordered" evidence="2">
    <location>
        <begin position="1"/>
        <end position="65"/>
    </location>
</feature>
<dbReference type="Pfam" id="PF00400">
    <property type="entry name" value="WD40"/>
    <property type="match status" value="2"/>
</dbReference>
<reference evidence="3" key="1">
    <citation type="submission" date="2023-03" db="EMBL/GenBank/DDBJ databases">
        <authorList>
            <person name="Steffen K."/>
            <person name="Cardenas P."/>
        </authorList>
    </citation>
    <scope>NUCLEOTIDE SEQUENCE</scope>
</reference>
<organism evidence="3 4">
    <name type="scientific">Geodia barretti</name>
    <name type="common">Barrett's horny sponge</name>
    <dbReference type="NCBI Taxonomy" id="519541"/>
    <lineage>
        <taxon>Eukaryota</taxon>
        <taxon>Metazoa</taxon>
        <taxon>Porifera</taxon>
        <taxon>Demospongiae</taxon>
        <taxon>Heteroscleromorpha</taxon>
        <taxon>Tetractinellida</taxon>
        <taxon>Astrophorina</taxon>
        <taxon>Geodiidae</taxon>
        <taxon>Geodia</taxon>
    </lineage>
</organism>
<dbReference type="SUPFAM" id="SSF50978">
    <property type="entry name" value="WD40 repeat-like"/>
    <property type="match status" value="1"/>
</dbReference>
<evidence type="ECO:0000256" key="2">
    <source>
        <dbReference type="SAM" id="MobiDB-lite"/>
    </source>
</evidence>
<dbReference type="AlphaFoldDB" id="A0AA35QTP9"/>
<keyword evidence="4" id="KW-1185">Reference proteome</keyword>
<dbReference type="InterPro" id="IPR001680">
    <property type="entry name" value="WD40_rpt"/>
</dbReference>
<dbReference type="InterPro" id="IPR036322">
    <property type="entry name" value="WD40_repeat_dom_sf"/>
</dbReference>
<feature type="repeat" description="WD" evidence="1">
    <location>
        <begin position="143"/>
        <end position="185"/>
    </location>
</feature>
<feature type="compositionally biased region" description="Polar residues" evidence="2">
    <location>
        <begin position="24"/>
        <end position="33"/>
    </location>
</feature>
<proteinExistence type="predicted"/>
<dbReference type="PROSITE" id="PS50082">
    <property type="entry name" value="WD_REPEATS_2"/>
    <property type="match status" value="2"/>
</dbReference>
<dbReference type="SMART" id="SM00320">
    <property type="entry name" value="WD40"/>
    <property type="match status" value="6"/>
</dbReference>
<name>A0AA35QTP9_GEOBA</name>
<dbReference type="PANTHER" id="PTHR44566:SF1">
    <property type="entry name" value="WD REPEAT-CONTAINING PROTEIN 25"/>
    <property type="match status" value="1"/>
</dbReference>
<feature type="repeat" description="WD" evidence="1">
    <location>
        <begin position="227"/>
        <end position="269"/>
    </location>
</feature>
<protein>
    <submittedName>
        <fullName evidence="3">WD repeat-containing protein 25</fullName>
    </submittedName>
</protein>
<dbReference type="InterPro" id="IPR015943">
    <property type="entry name" value="WD40/YVTN_repeat-like_dom_sf"/>
</dbReference>
<dbReference type="PROSITE" id="PS50294">
    <property type="entry name" value="WD_REPEATS_REGION"/>
    <property type="match status" value="1"/>
</dbReference>
<dbReference type="EMBL" id="CASHTH010000125">
    <property type="protein sequence ID" value="CAI7991612.1"/>
    <property type="molecule type" value="Genomic_DNA"/>
</dbReference>
<dbReference type="PANTHER" id="PTHR44566">
    <property type="entry name" value="TRANSDUCIN/WD40 REPEAT-LIKE SUPERFAMILY PROTEIN"/>
    <property type="match status" value="1"/>
</dbReference>
<accession>A0AA35QTP9</accession>
<evidence type="ECO:0000313" key="4">
    <source>
        <dbReference type="Proteomes" id="UP001174909"/>
    </source>
</evidence>
<gene>
    <name evidence="3" type="ORF">GBAR_LOCUS786</name>
</gene>